<dbReference type="RefSeq" id="WP_070617986.1">
    <property type="nucleotide sequence ID" value="NZ_CAUVUD010000019.1"/>
</dbReference>
<name>A0A2A8D3M2_9MICC</name>
<proteinExistence type="inferred from homology"/>
<keyword evidence="21" id="KW-1185">Reference proteome</keyword>
<evidence type="ECO:0000256" key="14">
    <source>
        <dbReference type="ARBA" id="ARBA00033245"/>
    </source>
</evidence>
<evidence type="ECO:0000256" key="7">
    <source>
        <dbReference type="ARBA" id="ARBA00022927"/>
    </source>
</evidence>
<feature type="compositionally biased region" description="Basic and acidic residues" evidence="17">
    <location>
        <begin position="288"/>
        <end position="304"/>
    </location>
</feature>
<dbReference type="EMBL" id="PDEV01000006">
    <property type="protein sequence ID" value="PEN15481.1"/>
    <property type="molecule type" value="Genomic_DNA"/>
</dbReference>
<feature type="transmembrane region" description="Helical" evidence="18">
    <location>
        <begin position="221"/>
        <end position="245"/>
    </location>
</feature>
<organism evidence="20 21">
    <name type="scientific">Rothia dentocariosa</name>
    <dbReference type="NCBI Taxonomy" id="2047"/>
    <lineage>
        <taxon>Bacteria</taxon>
        <taxon>Bacillati</taxon>
        <taxon>Actinomycetota</taxon>
        <taxon>Actinomycetes</taxon>
        <taxon>Micrococcales</taxon>
        <taxon>Micrococcaceae</taxon>
        <taxon>Rothia</taxon>
    </lineage>
</organism>
<feature type="compositionally biased region" description="Basic and acidic residues" evidence="17">
    <location>
        <begin position="270"/>
        <end position="279"/>
    </location>
</feature>
<evidence type="ECO:0000256" key="12">
    <source>
        <dbReference type="ARBA" id="ARBA00026028"/>
    </source>
</evidence>
<evidence type="ECO:0000256" key="10">
    <source>
        <dbReference type="ARBA" id="ARBA00023186"/>
    </source>
</evidence>
<evidence type="ECO:0000256" key="16">
    <source>
        <dbReference type="RuleBase" id="RU003945"/>
    </source>
</evidence>
<dbReference type="GO" id="GO:0032977">
    <property type="term" value="F:membrane insertase activity"/>
    <property type="evidence" value="ECO:0007669"/>
    <property type="project" value="InterPro"/>
</dbReference>
<keyword evidence="10" id="KW-0143">Chaperone</keyword>
<evidence type="ECO:0000256" key="2">
    <source>
        <dbReference type="ARBA" id="ARBA00010527"/>
    </source>
</evidence>
<accession>A0A2A8D3M2</accession>
<dbReference type="NCBIfam" id="TIGR03592">
    <property type="entry name" value="yidC_oxa1_cterm"/>
    <property type="match status" value="1"/>
</dbReference>
<keyword evidence="7" id="KW-0653">Protein transport</keyword>
<evidence type="ECO:0000256" key="13">
    <source>
        <dbReference type="ARBA" id="ARBA00031538"/>
    </source>
</evidence>
<dbReference type="InterPro" id="IPR047196">
    <property type="entry name" value="YidC_ALB_C"/>
</dbReference>
<dbReference type="NCBIfam" id="NF002350">
    <property type="entry name" value="PRK01315.1"/>
    <property type="match status" value="1"/>
</dbReference>
<dbReference type="GO" id="GO:0015031">
    <property type="term" value="P:protein transport"/>
    <property type="evidence" value="ECO:0007669"/>
    <property type="project" value="UniProtKB-KW"/>
</dbReference>
<comment type="caution">
    <text evidence="20">The sequence shown here is derived from an EMBL/GenBank/DDBJ whole genome shotgun (WGS) entry which is preliminary data.</text>
</comment>
<evidence type="ECO:0000259" key="19">
    <source>
        <dbReference type="Pfam" id="PF02096"/>
    </source>
</evidence>
<keyword evidence="6 16" id="KW-0812">Transmembrane</keyword>
<evidence type="ECO:0000313" key="20">
    <source>
        <dbReference type="EMBL" id="PEN15481.1"/>
    </source>
</evidence>
<comment type="subunit">
    <text evidence="12">Interacts with the Sec translocase complex via SecD. Specifically interacts with transmembrane segments of nascent integral membrane proteins during membrane integration.</text>
</comment>
<feature type="region of interest" description="Disordered" evidence="17">
    <location>
        <begin position="267"/>
        <end position="342"/>
    </location>
</feature>
<evidence type="ECO:0000256" key="17">
    <source>
        <dbReference type="SAM" id="MobiDB-lite"/>
    </source>
</evidence>
<feature type="compositionally biased region" description="Low complexity" evidence="17">
    <location>
        <begin position="330"/>
        <end position="342"/>
    </location>
</feature>
<keyword evidence="5" id="KW-1003">Cell membrane</keyword>
<evidence type="ECO:0000256" key="9">
    <source>
        <dbReference type="ARBA" id="ARBA00023136"/>
    </source>
</evidence>
<protein>
    <recommendedName>
        <fullName evidence="3">Membrane protein insertase YidC</fullName>
    </recommendedName>
    <alternativeName>
        <fullName evidence="15">Foldase YidC</fullName>
    </alternativeName>
    <alternativeName>
        <fullName evidence="14">Membrane integrase YidC</fullName>
    </alternativeName>
    <alternativeName>
        <fullName evidence="13">Membrane protein YidC</fullName>
    </alternativeName>
</protein>
<keyword evidence="9 18" id="KW-0472">Membrane</keyword>
<dbReference type="Proteomes" id="UP000219947">
    <property type="component" value="Unassembled WGS sequence"/>
</dbReference>
<dbReference type="InterPro" id="IPR028055">
    <property type="entry name" value="YidC/Oxa/ALB_C"/>
</dbReference>
<feature type="transmembrane region" description="Helical" evidence="18">
    <location>
        <begin position="177"/>
        <end position="197"/>
    </location>
</feature>
<sequence length="342" mass="38401">MNIFDMILWPFKLAVSAVLWFFHTIFTSIGMDPSSGFTWVLCIICLTLVMRAVTIPLFMRQIKSMRGMNAMQGDIAKLQAKYKGKKDQLSRQAMAQEQMALFKKHGTSPFSSCLPIIAQMPIFFGLYQVLMGVSGAAAKNEGILLLPAELVKQFNEAYIFGAPIFSTMMNPGNGNHAATIAQAIIMILLMSGTQFFIQKQLSAKNISEAAKSSPMFRQQQMMMYVFPLIFAVTGINFPLGVMYYWTVSNFWALGQQWWVIRNNPTPGSQAEKELNERRAAKGLPPVGKTKEQHEKELEEARERAAAGQRQQPMSKKRQKQQQRKGGGQNNSGNKNSNKPKLN</sequence>
<comment type="subcellular location">
    <subcellularLocation>
        <location evidence="1">Cell membrane</location>
        <topology evidence="1">Multi-pass membrane protein</topology>
    </subcellularLocation>
    <subcellularLocation>
        <location evidence="16">Membrane</location>
        <topology evidence="16">Multi-pass membrane protein</topology>
    </subcellularLocation>
</comment>
<feature type="transmembrane region" description="Helical" evidence="18">
    <location>
        <begin position="37"/>
        <end position="59"/>
    </location>
</feature>
<dbReference type="CDD" id="cd20070">
    <property type="entry name" value="5TM_YidC_Alb3"/>
    <property type="match status" value="1"/>
</dbReference>
<evidence type="ECO:0000256" key="8">
    <source>
        <dbReference type="ARBA" id="ARBA00022989"/>
    </source>
</evidence>
<gene>
    <name evidence="20" type="ORF">CRM92_10350</name>
</gene>
<evidence type="ECO:0000256" key="1">
    <source>
        <dbReference type="ARBA" id="ARBA00004651"/>
    </source>
</evidence>
<feature type="transmembrane region" description="Helical" evidence="18">
    <location>
        <begin position="109"/>
        <end position="130"/>
    </location>
</feature>
<dbReference type="PANTHER" id="PTHR12428:SF65">
    <property type="entry name" value="CYTOCHROME C OXIDASE ASSEMBLY PROTEIN COX18, MITOCHONDRIAL"/>
    <property type="match status" value="1"/>
</dbReference>
<comment type="function">
    <text evidence="11">Required for the insertion and/or proper folding and/or complex formation of integral membrane proteins into the membrane. Involved in integration of membrane proteins that insert both dependently and independently of the Sec translocase complex, as well as at least some lipoproteins. Aids folding of multispanning membrane proteins.</text>
</comment>
<dbReference type="GO" id="GO:0005886">
    <property type="term" value="C:plasma membrane"/>
    <property type="evidence" value="ECO:0007669"/>
    <property type="project" value="UniProtKB-SubCell"/>
</dbReference>
<evidence type="ECO:0000256" key="18">
    <source>
        <dbReference type="SAM" id="Phobius"/>
    </source>
</evidence>
<evidence type="ECO:0000256" key="6">
    <source>
        <dbReference type="ARBA" id="ARBA00022692"/>
    </source>
</evidence>
<reference evidence="20" key="1">
    <citation type="submission" date="2017-10" db="EMBL/GenBank/DDBJ databases">
        <title>Kefir isolates.</title>
        <authorList>
            <person name="Kim Y."/>
            <person name="Blasche S."/>
        </authorList>
    </citation>
    <scope>NUCLEOTIDE SEQUENCE [LARGE SCALE GENOMIC DNA]</scope>
    <source>
        <strain evidence="20">OG2-2</strain>
    </source>
</reference>
<evidence type="ECO:0000256" key="5">
    <source>
        <dbReference type="ARBA" id="ARBA00022475"/>
    </source>
</evidence>
<dbReference type="InterPro" id="IPR001708">
    <property type="entry name" value="YidC/ALB3/OXA1/COX18"/>
</dbReference>
<feature type="transmembrane region" description="Helical" evidence="18">
    <location>
        <begin position="7"/>
        <end position="31"/>
    </location>
</feature>
<feature type="domain" description="Membrane insertase YidC/Oxa/ALB C-terminal" evidence="19">
    <location>
        <begin position="39"/>
        <end position="260"/>
    </location>
</feature>
<evidence type="ECO:0000256" key="15">
    <source>
        <dbReference type="ARBA" id="ARBA00033342"/>
    </source>
</evidence>
<dbReference type="PANTHER" id="PTHR12428">
    <property type="entry name" value="OXA1"/>
    <property type="match status" value="1"/>
</dbReference>
<keyword evidence="4" id="KW-0813">Transport</keyword>
<evidence type="ECO:0000313" key="21">
    <source>
        <dbReference type="Proteomes" id="UP000219947"/>
    </source>
</evidence>
<dbReference type="GO" id="GO:0051205">
    <property type="term" value="P:protein insertion into membrane"/>
    <property type="evidence" value="ECO:0007669"/>
    <property type="project" value="TreeGrafter"/>
</dbReference>
<evidence type="ECO:0000256" key="4">
    <source>
        <dbReference type="ARBA" id="ARBA00022448"/>
    </source>
</evidence>
<comment type="similarity">
    <text evidence="2">Belongs to the OXA1/ALB3/YidC family. Type 1 subfamily.</text>
</comment>
<evidence type="ECO:0000256" key="3">
    <source>
        <dbReference type="ARBA" id="ARBA00015325"/>
    </source>
</evidence>
<dbReference type="Pfam" id="PF02096">
    <property type="entry name" value="60KD_IMP"/>
    <property type="match status" value="1"/>
</dbReference>
<evidence type="ECO:0000256" key="11">
    <source>
        <dbReference type="ARBA" id="ARBA00025034"/>
    </source>
</evidence>
<keyword evidence="8 18" id="KW-1133">Transmembrane helix</keyword>
<dbReference type="AlphaFoldDB" id="A0A2A8D3M2"/>